<dbReference type="Pfam" id="PF06823">
    <property type="entry name" value="DUF1236"/>
    <property type="match status" value="1"/>
</dbReference>
<evidence type="ECO:0000313" key="2">
    <source>
        <dbReference type="EMBL" id="SLN44505.1"/>
    </source>
</evidence>
<name>A0A1Y5SQ24_9RHOB</name>
<dbReference type="EMBL" id="FWFS01000006">
    <property type="protein sequence ID" value="SLN44505.1"/>
    <property type="molecule type" value="Genomic_DNA"/>
</dbReference>
<protein>
    <recommendedName>
        <fullName evidence="4">Bacterial SH3 domain protein</fullName>
    </recommendedName>
</protein>
<sequence length="220" mass="22380">MLRKIALLAAGTALVAGPALALTATTSAGTDIYAAPMMDAQVRADVQADSNVELLGCLEDATWCTVAQNGTVGWMPTDDLNVMVEDEAYALAAVPSTVTINTLTYTEGSDLEQGLAAAGGIAAGATAGVVAGGPVGGVVGGFLGAVIGGEVAEPEEKTITYIKENPLDPVYLYGSLETGVTLPETVTLTPVPDTEYSYVYVNGEATLVNTADRSVVYIAS</sequence>
<organism evidence="2 3">
    <name type="scientific">Aquimixticola soesokkakensis</name>
    <dbReference type="NCBI Taxonomy" id="1519096"/>
    <lineage>
        <taxon>Bacteria</taxon>
        <taxon>Pseudomonadati</taxon>
        <taxon>Pseudomonadota</taxon>
        <taxon>Alphaproteobacteria</taxon>
        <taxon>Rhodobacterales</taxon>
        <taxon>Paracoccaceae</taxon>
        <taxon>Aquimixticola</taxon>
    </lineage>
</organism>
<keyword evidence="3" id="KW-1185">Reference proteome</keyword>
<dbReference type="InterPro" id="IPR009642">
    <property type="entry name" value="DUF1236"/>
</dbReference>
<keyword evidence="1" id="KW-0732">Signal</keyword>
<reference evidence="2 3" key="1">
    <citation type="submission" date="2017-03" db="EMBL/GenBank/DDBJ databases">
        <authorList>
            <person name="Afonso C.L."/>
            <person name="Miller P.J."/>
            <person name="Scott M.A."/>
            <person name="Spackman E."/>
            <person name="Goraichik I."/>
            <person name="Dimitrov K.M."/>
            <person name="Suarez D.L."/>
            <person name="Swayne D.E."/>
        </authorList>
    </citation>
    <scope>NUCLEOTIDE SEQUENCE [LARGE SCALE GENOMIC DNA]</scope>
    <source>
        <strain evidence="2 3">CECT 8620</strain>
    </source>
</reference>
<proteinExistence type="predicted"/>
<evidence type="ECO:0000313" key="3">
    <source>
        <dbReference type="Proteomes" id="UP000193862"/>
    </source>
</evidence>
<dbReference type="Proteomes" id="UP000193862">
    <property type="component" value="Unassembled WGS sequence"/>
</dbReference>
<dbReference type="OrthoDB" id="102964at2"/>
<feature type="signal peptide" evidence="1">
    <location>
        <begin position="1"/>
        <end position="21"/>
    </location>
</feature>
<evidence type="ECO:0000256" key="1">
    <source>
        <dbReference type="SAM" id="SignalP"/>
    </source>
</evidence>
<evidence type="ECO:0008006" key="4">
    <source>
        <dbReference type="Google" id="ProtNLM"/>
    </source>
</evidence>
<accession>A0A1Y5SQ24</accession>
<dbReference type="RefSeq" id="WP_085836499.1">
    <property type="nucleotide sequence ID" value="NZ_FWFS01000006.1"/>
</dbReference>
<feature type="chain" id="PRO_5012418651" description="Bacterial SH3 domain protein" evidence="1">
    <location>
        <begin position="22"/>
        <end position="220"/>
    </location>
</feature>
<gene>
    <name evidence="2" type="ORF">AQS8620_01792</name>
</gene>
<dbReference type="AlphaFoldDB" id="A0A1Y5SQ24"/>